<keyword evidence="2" id="KW-1185">Reference proteome</keyword>
<dbReference type="AlphaFoldDB" id="A0A0K3CBA7"/>
<protein>
    <submittedName>
        <fullName evidence="1">Uncharacterized protein</fullName>
    </submittedName>
</protein>
<proteinExistence type="predicted"/>
<dbReference type="Proteomes" id="UP000199069">
    <property type="component" value="Unassembled WGS sequence"/>
</dbReference>
<dbReference type="EMBL" id="CWKI01000005">
    <property type="protein sequence ID" value="CTR07039.1"/>
    <property type="molecule type" value="Genomic_DNA"/>
</dbReference>
<name>A0A0K3CBA7_RHOTO</name>
<evidence type="ECO:0000313" key="1">
    <source>
        <dbReference type="EMBL" id="CTR07039.1"/>
    </source>
</evidence>
<sequence length="313" mass="33931">MPLLTYNGRSVFVDATCYAEVVSAAKRVFFASSGIPPPRLRFRLGWPLGSFTQDLATTLGRLQIEGPLAADLRRGRAAGAPDGHDAAGAQQMLQGLPTPADTDNIGAGVPAAAASPTPTLINLDETDDDLLKETSTAIKYAKGKVLFRAPYVEDGYITFDDIFKTAESFLNVSCSSLLLRMEGTILGYVHGYGNHPRHENVILDAGATILDLRRKLTAEDSGVYSWVNIDDVFILPATSPSQSAEYNDPLEDDTTLASCRKAGHPLIHLNASTRKAEALRKEEETRAAKKRKIIAKLAGLIVRDEAAREDDEY</sequence>
<evidence type="ECO:0000313" key="2">
    <source>
        <dbReference type="Proteomes" id="UP000199069"/>
    </source>
</evidence>
<organism evidence="1 2">
    <name type="scientific">Rhodotorula toruloides</name>
    <name type="common">Yeast</name>
    <name type="synonym">Rhodosporidium toruloides</name>
    <dbReference type="NCBI Taxonomy" id="5286"/>
    <lineage>
        <taxon>Eukaryota</taxon>
        <taxon>Fungi</taxon>
        <taxon>Dikarya</taxon>
        <taxon>Basidiomycota</taxon>
        <taxon>Pucciniomycotina</taxon>
        <taxon>Microbotryomycetes</taxon>
        <taxon>Sporidiobolales</taxon>
        <taxon>Sporidiobolaceae</taxon>
        <taxon>Rhodotorula</taxon>
    </lineage>
</organism>
<gene>
    <name evidence="1" type="primary">FGENESH: predicted gene_5.445</name>
    <name evidence="1" type="ORF">BN2166_0029000</name>
</gene>
<reference evidence="1 2" key="1">
    <citation type="submission" date="2015-07" db="EMBL/GenBank/DDBJ databases">
        <authorList>
            <person name="Cajimat M.N.B."/>
            <person name="Milazzo M.L."/>
            <person name="Fulhorst C.F."/>
        </authorList>
    </citation>
    <scope>NUCLEOTIDE SEQUENCE [LARGE SCALE GENOMIC DNA]</scope>
    <source>
        <strain evidence="1">Single colony</strain>
    </source>
</reference>
<accession>A0A0K3CBA7</accession>